<evidence type="ECO:0000313" key="3">
    <source>
        <dbReference type="EMBL" id="MBB5208673.1"/>
    </source>
</evidence>
<feature type="domain" description="Mce/MlaD" evidence="2">
    <location>
        <begin position="38"/>
        <end position="113"/>
    </location>
</feature>
<dbReference type="InterPro" id="IPR052336">
    <property type="entry name" value="MlaD_Phospholipid_Transporter"/>
</dbReference>
<dbReference type="EMBL" id="JACHHP010000004">
    <property type="protein sequence ID" value="MBB5208673.1"/>
    <property type="molecule type" value="Genomic_DNA"/>
</dbReference>
<keyword evidence="1" id="KW-1133">Transmembrane helix</keyword>
<organism evidence="3 4">
    <name type="scientific">Chiayiivirga flava</name>
    <dbReference type="NCBI Taxonomy" id="659595"/>
    <lineage>
        <taxon>Bacteria</taxon>
        <taxon>Pseudomonadati</taxon>
        <taxon>Pseudomonadota</taxon>
        <taxon>Gammaproteobacteria</taxon>
        <taxon>Lysobacterales</taxon>
        <taxon>Lysobacteraceae</taxon>
        <taxon>Chiayiivirga</taxon>
    </lineage>
</organism>
<dbReference type="PANTHER" id="PTHR33371">
    <property type="entry name" value="INTERMEMBRANE PHOSPHOLIPID TRANSPORT SYSTEM BINDING PROTEIN MLAD-RELATED"/>
    <property type="match status" value="1"/>
</dbReference>
<protein>
    <submittedName>
        <fullName evidence="3">Phospholipid/cholesterol/gamma-HCH transport system substrate-binding protein</fullName>
    </submittedName>
</protein>
<evidence type="ECO:0000313" key="4">
    <source>
        <dbReference type="Proteomes" id="UP000521199"/>
    </source>
</evidence>
<dbReference type="Proteomes" id="UP000521199">
    <property type="component" value="Unassembled WGS sequence"/>
</dbReference>
<dbReference type="RefSeq" id="WP_183961218.1">
    <property type="nucleotide sequence ID" value="NZ_JACHHP010000004.1"/>
</dbReference>
<dbReference type="PANTHER" id="PTHR33371:SF4">
    <property type="entry name" value="INTERMEMBRANE PHOSPHOLIPID TRANSPORT SYSTEM BINDING PROTEIN MLAD"/>
    <property type="match status" value="1"/>
</dbReference>
<proteinExistence type="predicted"/>
<comment type="caution">
    <text evidence="3">The sequence shown here is derived from an EMBL/GenBank/DDBJ whole genome shotgun (WGS) entry which is preliminary data.</text>
</comment>
<keyword evidence="1" id="KW-0812">Transmembrane</keyword>
<dbReference type="InterPro" id="IPR003399">
    <property type="entry name" value="Mce/MlaD"/>
</dbReference>
<evidence type="ECO:0000259" key="2">
    <source>
        <dbReference type="Pfam" id="PF02470"/>
    </source>
</evidence>
<accession>A0A7W8G1B2</accession>
<dbReference type="Pfam" id="PF02470">
    <property type="entry name" value="MlaD"/>
    <property type="match status" value="1"/>
</dbReference>
<dbReference type="AlphaFoldDB" id="A0A7W8G1B2"/>
<keyword evidence="1" id="KW-0472">Membrane</keyword>
<sequence>MKRDTVNYVIVGAAVVIGFGVLVAGLLAITGRSGSATAYHVYYDNVTGVSYGAPVFYEGFRIGQVSGIEPERGATTRYRVELDVRSDWPIPDDSIAQLQSSGLLADVRIGIKEGSSATMLAPGAEIRGLAGGDVFAAVNDLAGELNLLTRERIRPLLEKLTDRVDSLTGVIDENAPALVQDARALMTRLNSAAEGLDAVLGEQNRDAVAASLRDIRNVAAELKTTQAHTNRLLESINATIAENRPDLRQTVVDLERAVSAVAQRMDSIAHHLESSSRNIDEFSREIRRNPNRLLFTPKADDVEEQ</sequence>
<reference evidence="3 4" key="1">
    <citation type="submission" date="2020-08" db="EMBL/GenBank/DDBJ databases">
        <title>Genomic Encyclopedia of Type Strains, Phase IV (KMG-IV): sequencing the most valuable type-strain genomes for metagenomic binning, comparative biology and taxonomic classification.</title>
        <authorList>
            <person name="Goeker M."/>
        </authorList>
    </citation>
    <scope>NUCLEOTIDE SEQUENCE [LARGE SCALE GENOMIC DNA]</scope>
    <source>
        <strain evidence="3 4">DSM 24163</strain>
    </source>
</reference>
<keyword evidence="4" id="KW-1185">Reference proteome</keyword>
<gene>
    <name evidence="3" type="ORF">HNQ52_002223</name>
</gene>
<feature type="transmembrane region" description="Helical" evidence="1">
    <location>
        <begin position="6"/>
        <end position="29"/>
    </location>
</feature>
<evidence type="ECO:0000256" key="1">
    <source>
        <dbReference type="SAM" id="Phobius"/>
    </source>
</evidence>
<name>A0A7W8G1B2_9GAMM</name>